<dbReference type="PROSITE" id="PS51710">
    <property type="entry name" value="G_OBG"/>
    <property type="match status" value="1"/>
</dbReference>
<sequence length="340" mass="36710">MKFIDEARITVQSGNGGAGCVSLRREKYIPKGGPDGGDGGRGGNIIFRPTTKKRTLYHLQFNRHYKAKNGAGGQGNNRSGKGGDDLIIELPPGTLVIDADTGELLKDLVDPDEVFVVAKGGRGGLGNARFKSSTNRTPRFAQPGEPGQTLNLRLELKLLADVGLVGLPNAGKSTLVSNLSSARPKIADYPFTTLTPNLGVVRTGRREPFIVADIPGLIEGAHTGTGLGIRFLRHVERTRILLHLVDVAAVNPDHPLKDFETVNRELHRYSPALAEKPQVVVLNKMDVDWAEDAATFFKHAYGKDDLIRISAATGQGLDHLTATLCTLLDQLDEAESEEKD</sequence>
<dbReference type="InterPro" id="IPR014100">
    <property type="entry name" value="GTP-bd_Obg/CgtA"/>
</dbReference>
<dbReference type="GO" id="GO:0005525">
    <property type="term" value="F:GTP binding"/>
    <property type="evidence" value="ECO:0007669"/>
    <property type="project" value="UniProtKB-UniRule"/>
</dbReference>
<dbReference type="NCBIfam" id="NF008955">
    <property type="entry name" value="PRK12297.1"/>
    <property type="match status" value="1"/>
</dbReference>
<comment type="cofactor">
    <cofactor evidence="8">
        <name>Mg(2+)</name>
        <dbReference type="ChEBI" id="CHEBI:18420"/>
    </cofactor>
</comment>
<evidence type="ECO:0000256" key="6">
    <source>
        <dbReference type="ARBA" id="ARBA00022842"/>
    </source>
</evidence>
<dbReference type="InterPro" id="IPR006073">
    <property type="entry name" value="GTP-bd"/>
</dbReference>
<dbReference type="NCBIfam" id="TIGR02729">
    <property type="entry name" value="Obg_CgtA"/>
    <property type="match status" value="1"/>
</dbReference>
<dbReference type="PIRSF" id="PIRSF002401">
    <property type="entry name" value="GTP_bd_Obg/CgtA"/>
    <property type="match status" value="1"/>
</dbReference>
<comment type="function">
    <text evidence="8">An essential GTPase which binds GTP, GDP and possibly (p)ppGpp with moderate affinity, with high nucleotide exchange rates and a fairly low GTP hydrolysis rate. Plays a role in control of the cell cycle, stress response, ribosome biogenesis and in those bacteria that undergo differentiation, in morphogenesis control.</text>
</comment>
<keyword evidence="2 8" id="KW-0963">Cytoplasm</keyword>
<feature type="binding site" evidence="8">
    <location>
        <begin position="283"/>
        <end position="286"/>
    </location>
    <ligand>
        <name>GTP</name>
        <dbReference type="ChEBI" id="CHEBI:37565"/>
    </ligand>
</feature>
<evidence type="ECO:0000313" key="12">
    <source>
        <dbReference type="Proteomes" id="UP000427906"/>
    </source>
</evidence>
<protein>
    <recommendedName>
        <fullName evidence="8">GTPase Obg</fullName>
        <ecNumber evidence="8">3.6.5.-</ecNumber>
    </recommendedName>
    <alternativeName>
        <fullName evidence="8">GTP-binding protein Obg</fullName>
    </alternativeName>
</protein>
<dbReference type="PANTHER" id="PTHR11702:SF31">
    <property type="entry name" value="MITOCHONDRIAL RIBOSOME-ASSOCIATED GTPASE 2"/>
    <property type="match status" value="1"/>
</dbReference>
<reference evidence="11 12" key="1">
    <citation type="submission" date="2019-11" db="EMBL/GenBank/DDBJ databases">
        <title>Comparative genomics of hydrocarbon-degrading Desulfosarcina strains.</title>
        <authorList>
            <person name="Watanabe M."/>
            <person name="Kojima H."/>
            <person name="Fukui M."/>
        </authorList>
    </citation>
    <scope>NUCLEOTIDE SEQUENCE [LARGE SCALE GENOMIC DNA]</scope>
    <source>
        <strain evidence="11 12">PL12</strain>
    </source>
</reference>
<dbReference type="NCBIfam" id="TIGR00231">
    <property type="entry name" value="small_GTP"/>
    <property type="match status" value="1"/>
</dbReference>
<dbReference type="FunFam" id="2.70.210.12:FF:000001">
    <property type="entry name" value="GTPase Obg"/>
    <property type="match status" value="1"/>
</dbReference>
<comment type="similarity">
    <text evidence="1 8">Belongs to the TRAFAC class OBG-HflX-like GTPase superfamily. OBG GTPase family.</text>
</comment>
<keyword evidence="3 8" id="KW-0479">Metal-binding</keyword>
<keyword evidence="4 8" id="KW-0547">Nucleotide-binding</keyword>
<dbReference type="PROSITE" id="PS51257">
    <property type="entry name" value="PROKAR_LIPOPROTEIN"/>
    <property type="match status" value="1"/>
</dbReference>
<dbReference type="AlphaFoldDB" id="A0A5K7YQU1"/>
<keyword evidence="6 8" id="KW-0460">Magnesium</keyword>
<dbReference type="GO" id="GO:0003924">
    <property type="term" value="F:GTPase activity"/>
    <property type="evidence" value="ECO:0007669"/>
    <property type="project" value="UniProtKB-UniRule"/>
</dbReference>
<evidence type="ECO:0000256" key="3">
    <source>
        <dbReference type="ARBA" id="ARBA00022723"/>
    </source>
</evidence>
<dbReference type="EMBL" id="AP021874">
    <property type="protein sequence ID" value="BBO70730.1"/>
    <property type="molecule type" value="Genomic_DNA"/>
</dbReference>
<dbReference type="CDD" id="cd01898">
    <property type="entry name" value="Obg"/>
    <property type="match status" value="1"/>
</dbReference>
<dbReference type="NCBIfam" id="NF008956">
    <property type="entry name" value="PRK12299.1"/>
    <property type="match status" value="1"/>
</dbReference>
<dbReference type="InterPro" id="IPR031167">
    <property type="entry name" value="G_OBG"/>
</dbReference>
<dbReference type="PROSITE" id="PS00905">
    <property type="entry name" value="GTP1_OBG"/>
    <property type="match status" value="1"/>
</dbReference>
<dbReference type="RefSeq" id="WP_155318659.1">
    <property type="nucleotide sequence ID" value="NZ_AP021874.1"/>
</dbReference>
<dbReference type="SUPFAM" id="SSF52540">
    <property type="entry name" value="P-loop containing nucleoside triphosphate hydrolases"/>
    <property type="match status" value="1"/>
</dbReference>
<dbReference type="GO" id="GO:0043022">
    <property type="term" value="F:ribosome binding"/>
    <property type="evidence" value="ECO:0007669"/>
    <property type="project" value="UniProtKB-ARBA"/>
</dbReference>
<dbReference type="NCBIfam" id="NF008954">
    <property type="entry name" value="PRK12296.1"/>
    <property type="match status" value="1"/>
</dbReference>
<dbReference type="PANTHER" id="PTHR11702">
    <property type="entry name" value="DEVELOPMENTALLY REGULATED GTP-BINDING PROTEIN-RELATED"/>
    <property type="match status" value="1"/>
</dbReference>
<feature type="binding site" evidence="8">
    <location>
        <position position="173"/>
    </location>
    <ligand>
        <name>Mg(2+)</name>
        <dbReference type="ChEBI" id="CHEBI:18420"/>
    </ligand>
</feature>
<dbReference type="Gene3D" id="3.40.50.300">
    <property type="entry name" value="P-loop containing nucleotide triphosphate hydrolases"/>
    <property type="match status" value="1"/>
</dbReference>
<dbReference type="KEGG" id="dalk:DSCA_46600"/>
<dbReference type="InterPro" id="IPR005225">
    <property type="entry name" value="Small_GTP-bd"/>
</dbReference>
<dbReference type="GO" id="GO:0042254">
    <property type="term" value="P:ribosome biogenesis"/>
    <property type="evidence" value="ECO:0007669"/>
    <property type="project" value="UniProtKB-UniRule"/>
</dbReference>
<comment type="subcellular location">
    <subcellularLocation>
        <location evidence="8">Cytoplasm</location>
    </subcellularLocation>
</comment>
<evidence type="ECO:0000256" key="4">
    <source>
        <dbReference type="ARBA" id="ARBA00022741"/>
    </source>
</evidence>
<dbReference type="Pfam" id="PF01926">
    <property type="entry name" value="MMR_HSR1"/>
    <property type="match status" value="1"/>
</dbReference>
<dbReference type="Pfam" id="PF01018">
    <property type="entry name" value="GTP1_OBG"/>
    <property type="match status" value="1"/>
</dbReference>
<dbReference type="InterPro" id="IPR045086">
    <property type="entry name" value="OBG_GTPase"/>
</dbReference>
<keyword evidence="5 8" id="KW-0378">Hydrolase</keyword>
<feature type="domain" description="Obg" evidence="10">
    <location>
        <begin position="1"/>
        <end position="159"/>
    </location>
</feature>
<comment type="subunit">
    <text evidence="8">Monomer.</text>
</comment>
<evidence type="ECO:0000313" key="11">
    <source>
        <dbReference type="EMBL" id="BBO70730.1"/>
    </source>
</evidence>
<dbReference type="EC" id="3.6.5.-" evidence="8"/>
<accession>A0A5K7YQU1</accession>
<dbReference type="InterPro" id="IPR027417">
    <property type="entry name" value="P-loop_NTPase"/>
</dbReference>
<feature type="binding site" evidence="8">
    <location>
        <position position="193"/>
    </location>
    <ligand>
        <name>Mg(2+)</name>
        <dbReference type="ChEBI" id="CHEBI:18420"/>
    </ligand>
</feature>
<feature type="binding site" evidence="8">
    <location>
        <begin position="166"/>
        <end position="173"/>
    </location>
    <ligand>
        <name>GTP</name>
        <dbReference type="ChEBI" id="CHEBI:37565"/>
    </ligand>
</feature>
<gene>
    <name evidence="8 11" type="primary">obg</name>
    <name evidence="11" type="ORF">DSCA_46600</name>
</gene>
<evidence type="ECO:0000256" key="1">
    <source>
        <dbReference type="ARBA" id="ARBA00007699"/>
    </source>
</evidence>
<dbReference type="SUPFAM" id="SSF82051">
    <property type="entry name" value="Obg GTP-binding protein N-terminal domain"/>
    <property type="match status" value="1"/>
</dbReference>
<feature type="binding site" evidence="8">
    <location>
        <begin position="310"/>
        <end position="312"/>
    </location>
    <ligand>
        <name>GTP</name>
        <dbReference type="ChEBI" id="CHEBI:37565"/>
    </ligand>
</feature>
<dbReference type="GO" id="GO:0005737">
    <property type="term" value="C:cytoplasm"/>
    <property type="evidence" value="ECO:0007669"/>
    <property type="project" value="UniProtKB-SubCell"/>
</dbReference>
<feature type="binding site" evidence="8">
    <location>
        <begin position="213"/>
        <end position="216"/>
    </location>
    <ligand>
        <name>GTP</name>
        <dbReference type="ChEBI" id="CHEBI:37565"/>
    </ligand>
</feature>
<dbReference type="HAMAP" id="MF_01454">
    <property type="entry name" value="GTPase_Obg"/>
    <property type="match status" value="1"/>
</dbReference>
<dbReference type="PRINTS" id="PR00326">
    <property type="entry name" value="GTP1OBG"/>
</dbReference>
<feature type="binding site" evidence="8">
    <location>
        <begin position="191"/>
        <end position="195"/>
    </location>
    <ligand>
        <name>GTP</name>
        <dbReference type="ChEBI" id="CHEBI:37565"/>
    </ligand>
</feature>
<evidence type="ECO:0000259" key="9">
    <source>
        <dbReference type="PROSITE" id="PS51710"/>
    </source>
</evidence>
<evidence type="ECO:0000256" key="5">
    <source>
        <dbReference type="ARBA" id="ARBA00022801"/>
    </source>
</evidence>
<evidence type="ECO:0000256" key="8">
    <source>
        <dbReference type="HAMAP-Rule" id="MF_01454"/>
    </source>
</evidence>
<evidence type="ECO:0000259" key="10">
    <source>
        <dbReference type="PROSITE" id="PS51883"/>
    </source>
</evidence>
<evidence type="ECO:0000256" key="2">
    <source>
        <dbReference type="ARBA" id="ARBA00022490"/>
    </source>
</evidence>
<dbReference type="InterPro" id="IPR036726">
    <property type="entry name" value="GTP1_OBG_dom_sf"/>
</dbReference>
<organism evidence="11 12">
    <name type="scientific">Desulfosarcina alkanivorans</name>
    <dbReference type="NCBI Taxonomy" id="571177"/>
    <lineage>
        <taxon>Bacteria</taxon>
        <taxon>Pseudomonadati</taxon>
        <taxon>Thermodesulfobacteriota</taxon>
        <taxon>Desulfobacteria</taxon>
        <taxon>Desulfobacterales</taxon>
        <taxon>Desulfosarcinaceae</taxon>
        <taxon>Desulfosarcina</taxon>
    </lineage>
</organism>
<proteinExistence type="inferred from homology"/>
<dbReference type="OrthoDB" id="9807318at2"/>
<dbReference type="Proteomes" id="UP000427906">
    <property type="component" value="Chromosome"/>
</dbReference>
<name>A0A5K7YQU1_9BACT</name>
<keyword evidence="7 8" id="KW-0342">GTP-binding</keyword>
<evidence type="ECO:0000256" key="7">
    <source>
        <dbReference type="ARBA" id="ARBA00023134"/>
    </source>
</evidence>
<feature type="domain" description="OBG-type G" evidence="9">
    <location>
        <begin position="160"/>
        <end position="329"/>
    </location>
</feature>
<dbReference type="InterPro" id="IPR006074">
    <property type="entry name" value="GTP1-OBG_CS"/>
</dbReference>
<dbReference type="PROSITE" id="PS51883">
    <property type="entry name" value="OBG"/>
    <property type="match status" value="1"/>
</dbReference>
<keyword evidence="12" id="KW-1185">Reference proteome</keyword>
<dbReference type="InterPro" id="IPR006169">
    <property type="entry name" value="GTP1_OBG_dom"/>
</dbReference>
<dbReference type="GO" id="GO:0000287">
    <property type="term" value="F:magnesium ion binding"/>
    <property type="evidence" value="ECO:0007669"/>
    <property type="project" value="InterPro"/>
</dbReference>
<dbReference type="Gene3D" id="2.70.210.12">
    <property type="entry name" value="GTP1/OBG domain"/>
    <property type="match status" value="1"/>
</dbReference>